<gene>
    <name evidence="4" type="ORF">BABINDRAFT_163782</name>
</gene>
<protein>
    <recommendedName>
        <fullName evidence="6">Chromatin structure-remodeling complex subunit RSC7</fullName>
    </recommendedName>
</protein>
<dbReference type="Proteomes" id="UP000094336">
    <property type="component" value="Unassembled WGS sequence"/>
</dbReference>
<dbReference type="STRING" id="984486.A0A1E3QHG8"/>
<evidence type="ECO:0000256" key="3">
    <source>
        <dbReference type="SAM" id="MobiDB-lite"/>
    </source>
</evidence>
<accession>A0A1E3QHG8</accession>
<keyword evidence="5" id="KW-1185">Reference proteome</keyword>
<dbReference type="GO" id="GO:0016586">
    <property type="term" value="C:RSC-type complex"/>
    <property type="evidence" value="ECO:0007669"/>
    <property type="project" value="TreeGrafter"/>
</dbReference>
<evidence type="ECO:0000256" key="2">
    <source>
        <dbReference type="ARBA" id="ARBA00023163"/>
    </source>
</evidence>
<proteinExistence type="predicted"/>
<feature type="compositionally biased region" description="Acidic residues" evidence="3">
    <location>
        <begin position="48"/>
        <end position="57"/>
    </location>
</feature>
<reference evidence="5" key="1">
    <citation type="submission" date="2016-05" db="EMBL/GenBank/DDBJ databases">
        <title>Comparative genomics of biotechnologically important yeasts.</title>
        <authorList>
            <consortium name="DOE Joint Genome Institute"/>
            <person name="Riley R."/>
            <person name="Haridas S."/>
            <person name="Wolfe K.H."/>
            <person name="Lopes M.R."/>
            <person name="Hittinger C.T."/>
            <person name="Goker M."/>
            <person name="Salamov A."/>
            <person name="Wisecaver J."/>
            <person name="Long T.M."/>
            <person name="Aerts A.L."/>
            <person name="Barry K."/>
            <person name="Choi C."/>
            <person name="Clum A."/>
            <person name="Coughlan A.Y."/>
            <person name="Deshpande S."/>
            <person name="Douglass A.P."/>
            <person name="Hanson S.J."/>
            <person name="Klenk H.-P."/>
            <person name="Labutti K."/>
            <person name="Lapidus A."/>
            <person name="Lindquist E."/>
            <person name="Lipzen A."/>
            <person name="Meier-Kolthoff J.P."/>
            <person name="Ohm R.A."/>
            <person name="Otillar R.P."/>
            <person name="Pangilinan J."/>
            <person name="Peng Y."/>
            <person name="Rokas A."/>
            <person name="Rosa C.A."/>
            <person name="Scheuner C."/>
            <person name="Sibirny A.A."/>
            <person name="Slot J.C."/>
            <person name="Stielow J.B."/>
            <person name="Sun H."/>
            <person name="Kurtzman C.P."/>
            <person name="Blackwell M."/>
            <person name="Grigoriev I.V."/>
            <person name="Jeffries T.W."/>
        </authorList>
    </citation>
    <scope>NUCLEOTIDE SEQUENCE [LARGE SCALE GENOMIC DNA]</scope>
    <source>
        <strain evidence="5">NRRL Y-12698</strain>
    </source>
</reference>
<evidence type="ECO:0000313" key="4">
    <source>
        <dbReference type="EMBL" id="ODQ77048.1"/>
    </source>
</evidence>
<organism evidence="4 5">
    <name type="scientific">Babjeviella inositovora NRRL Y-12698</name>
    <dbReference type="NCBI Taxonomy" id="984486"/>
    <lineage>
        <taxon>Eukaryota</taxon>
        <taxon>Fungi</taxon>
        <taxon>Dikarya</taxon>
        <taxon>Ascomycota</taxon>
        <taxon>Saccharomycotina</taxon>
        <taxon>Pichiomycetes</taxon>
        <taxon>Serinales incertae sedis</taxon>
        <taxon>Babjeviella</taxon>
    </lineage>
</organism>
<dbReference type="GO" id="GO:0031490">
    <property type="term" value="F:chromatin DNA binding"/>
    <property type="evidence" value="ECO:0007669"/>
    <property type="project" value="TreeGrafter"/>
</dbReference>
<dbReference type="AlphaFoldDB" id="A0A1E3QHG8"/>
<name>A0A1E3QHG8_9ASCO</name>
<dbReference type="InterPro" id="IPR013933">
    <property type="entry name" value="CRC_Rsc7/Swp82"/>
</dbReference>
<feature type="region of interest" description="Disordered" evidence="3">
    <location>
        <begin position="1"/>
        <end position="158"/>
    </location>
</feature>
<evidence type="ECO:0008006" key="6">
    <source>
        <dbReference type="Google" id="ProtNLM"/>
    </source>
</evidence>
<sequence>MNRRKSRRLSSLEGSDTEERLASRSRSRRTTVEVVELDTELGINPEELPQDDEDDDYSGASETEKVEEEEEEHVSITDDLTIDDKVDKKETVVEVVEPPRRKGRGRPPGAKNRATIEREKRGIFKTPKRRLESQDGRRKRRTTVKKPDAPLVDDDGNPLEVRDDEIVVTPDVDGETKIDINGILKGGRVFRERTFTVFGKGEKRYMLSTEPARCVGFRDSYLLFHKHKHLYKYVCSPEEKADLIERDLLPPTYKGRSISLVTARSIYREFGARIIVNGRRVTDDYYEQRARDLGAREGEIVDPLGGQPAQYVPWNPISTLAHPTAKNDTQHVVLTDENWRYQHALSARLCDEELARVRANVYALGAKDSYSGLLFFPAHTQPLHAAFVRVEGGIPGKVVVDTVVQPPPGIKFTGLKDVPLDVFDGVVSEEVKAAIIAQQQAEAC</sequence>
<dbReference type="OrthoDB" id="5598844at2759"/>
<keyword evidence="2" id="KW-0804">Transcription</keyword>
<dbReference type="PANTHER" id="PTHR22597:SF3">
    <property type="entry name" value="CHROMATIN STRUCTURE-REMODELING COMPLEX SUBUNIT RSC7"/>
    <property type="match status" value="1"/>
</dbReference>
<evidence type="ECO:0000256" key="1">
    <source>
        <dbReference type="ARBA" id="ARBA00023015"/>
    </source>
</evidence>
<keyword evidence="1" id="KW-0805">Transcription regulation</keyword>
<dbReference type="GeneID" id="30147950"/>
<dbReference type="Pfam" id="PF08624">
    <property type="entry name" value="CRC_subunit"/>
    <property type="match status" value="1"/>
</dbReference>
<feature type="compositionally biased region" description="Basic and acidic residues" evidence="3">
    <location>
        <begin position="82"/>
        <end position="100"/>
    </location>
</feature>
<dbReference type="EMBL" id="KV454443">
    <property type="protein sequence ID" value="ODQ77048.1"/>
    <property type="molecule type" value="Genomic_DNA"/>
</dbReference>
<dbReference type="RefSeq" id="XP_018982376.1">
    <property type="nucleotide sequence ID" value="XM_019130097.1"/>
</dbReference>
<evidence type="ECO:0000313" key="5">
    <source>
        <dbReference type="Proteomes" id="UP000094336"/>
    </source>
</evidence>
<dbReference type="PANTHER" id="PTHR22597">
    <property type="entry name" value="POLYCOMB GROUP PROTEIN"/>
    <property type="match status" value="1"/>
</dbReference>